<dbReference type="PANTHER" id="PTHR31107">
    <property type="entry name" value="APOPTOGENIC PROTEIN 1, MITOCHONDRIAL"/>
    <property type="match status" value="1"/>
</dbReference>
<evidence type="ECO:0000256" key="6">
    <source>
        <dbReference type="ARBA" id="ARBA00023136"/>
    </source>
</evidence>
<organism evidence="7 9">
    <name type="scientific">Wallemia ichthyophaga</name>
    <dbReference type="NCBI Taxonomy" id="245174"/>
    <lineage>
        <taxon>Eukaryota</taxon>
        <taxon>Fungi</taxon>
        <taxon>Dikarya</taxon>
        <taxon>Basidiomycota</taxon>
        <taxon>Wallemiomycotina</taxon>
        <taxon>Wallemiomycetes</taxon>
        <taxon>Wallemiales</taxon>
        <taxon>Wallemiaceae</taxon>
        <taxon>Wallemia</taxon>
    </lineage>
</organism>
<evidence type="ECO:0000313" key="10">
    <source>
        <dbReference type="Proteomes" id="UP000310689"/>
    </source>
</evidence>
<evidence type="ECO:0000313" key="9">
    <source>
        <dbReference type="Proteomes" id="UP000306954"/>
    </source>
</evidence>
<dbReference type="PANTHER" id="PTHR31107:SF2">
    <property type="entry name" value="CYTOCHROME C OXIDASE ASSEMBLY FACTOR 8"/>
    <property type="match status" value="1"/>
</dbReference>
<keyword evidence="4" id="KW-0809">Transit peptide</keyword>
<evidence type="ECO:0000313" key="8">
    <source>
        <dbReference type="EMBL" id="TIB36640.1"/>
    </source>
</evidence>
<dbReference type="GO" id="GO:0097193">
    <property type="term" value="P:intrinsic apoptotic signaling pathway"/>
    <property type="evidence" value="ECO:0007669"/>
    <property type="project" value="InterPro"/>
</dbReference>
<evidence type="ECO:0008006" key="11">
    <source>
        <dbReference type="Google" id="ProtNLM"/>
    </source>
</evidence>
<reference evidence="9 10" key="1">
    <citation type="submission" date="2019-03" db="EMBL/GenBank/DDBJ databases">
        <title>Sequencing 23 genomes of Wallemia ichthyophaga.</title>
        <authorList>
            <person name="Gostincar C."/>
        </authorList>
    </citation>
    <scope>NUCLEOTIDE SEQUENCE [LARGE SCALE GENOMIC DNA]</scope>
    <source>
        <strain evidence="8 10">EXF-6200</strain>
        <strain evidence="7 9">EXF-8621</strain>
    </source>
</reference>
<dbReference type="AlphaFoldDB" id="A0A4V4M982"/>
<keyword evidence="6" id="KW-0472">Membrane</keyword>
<keyword evidence="5" id="KW-0496">Mitochondrion</keyword>
<dbReference type="OrthoDB" id="6246201at2759"/>
<evidence type="ECO:0000256" key="2">
    <source>
        <dbReference type="ARBA" id="ARBA00005453"/>
    </source>
</evidence>
<dbReference type="Pfam" id="PF10231">
    <property type="entry name" value="COA8"/>
    <property type="match status" value="1"/>
</dbReference>
<dbReference type="Proteomes" id="UP000306954">
    <property type="component" value="Unassembled WGS sequence"/>
</dbReference>
<dbReference type="EMBL" id="SPOF01000014">
    <property type="protein sequence ID" value="TIB13473.1"/>
    <property type="molecule type" value="Genomic_DNA"/>
</dbReference>
<gene>
    <name evidence="8" type="ORF">E3P86_02415</name>
    <name evidence="7" type="ORF">E3P90_01581</name>
</gene>
<evidence type="ECO:0000256" key="3">
    <source>
        <dbReference type="ARBA" id="ARBA00022792"/>
    </source>
</evidence>
<keyword evidence="3" id="KW-0999">Mitochondrion inner membrane</keyword>
<accession>A0A4V4M982</accession>
<sequence length="149" mass="17848">MRNGLIAFRQIPATLIGPPSQYSHLRPIRYASEDATTPNQQHHPYEPTNQIDHFSSEELSFDLSRRKLDNFNDKFWSDNNIRCEHALKEFVGDAEGERRQVLLQQFWRDWSFANHERYYNWSKYWWSAQLSLLYPALKLSIKQSLKIFL</sequence>
<comment type="caution">
    <text evidence="7">The sequence shown here is derived from an EMBL/GenBank/DDBJ whole genome shotgun (WGS) entry which is preliminary data.</text>
</comment>
<dbReference type="InterPro" id="IPR018796">
    <property type="entry name" value="COA8"/>
</dbReference>
<evidence type="ECO:0000256" key="4">
    <source>
        <dbReference type="ARBA" id="ARBA00022946"/>
    </source>
</evidence>
<evidence type="ECO:0000256" key="1">
    <source>
        <dbReference type="ARBA" id="ARBA00004443"/>
    </source>
</evidence>
<evidence type="ECO:0000256" key="5">
    <source>
        <dbReference type="ARBA" id="ARBA00023128"/>
    </source>
</evidence>
<name>A0A4V4M982_WALIC</name>
<dbReference type="OMA" id="DTREYQW"/>
<protein>
    <recommendedName>
        <fullName evidence="11">Apoptogenic protein 1, mitochondrial</fullName>
    </recommendedName>
</protein>
<comment type="similarity">
    <text evidence="2">Belongs to the COA8 family.</text>
</comment>
<dbReference type="GO" id="GO:0005743">
    <property type="term" value="C:mitochondrial inner membrane"/>
    <property type="evidence" value="ECO:0007669"/>
    <property type="project" value="UniProtKB-SubCell"/>
</dbReference>
<dbReference type="Proteomes" id="UP000310689">
    <property type="component" value="Unassembled WGS sequence"/>
</dbReference>
<comment type="subcellular location">
    <subcellularLocation>
        <location evidence="1">Mitochondrion inner membrane</location>
        <topology evidence="1">Peripheral membrane protein</topology>
        <orientation evidence="1">Matrix side</orientation>
    </subcellularLocation>
</comment>
<dbReference type="EMBL" id="SPOI01000121">
    <property type="protein sequence ID" value="TIB36640.1"/>
    <property type="molecule type" value="Genomic_DNA"/>
</dbReference>
<evidence type="ECO:0000313" key="7">
    <source>
        <dbReference type="EMBL" id="TIB13473.1"/>
    </source>
</evidence>
<proteinExistence type="inferred from homology"/>